<dbReference type="PRINTS" id="PR00380">
    <property type="entry name" value="KINESINHEAVY"/>
</dbReference>
<dbReference type="Pfam" id="PF00225">
    <property type="entry name" value="Kinesin"/>
    <property type="match status" value="1"/>
</dbReference>
<comment type="subcellular location">
    <subcellularLocation>
        <location evidence="1">Cytoplasm</location>
        <location evidence="1">Cytoskeleton</location>
    </subcellularLocation>
</comment>
<dbReference type="GO" id="GO:0015630">
    <property type="term" value="C:microtubule cytoskeleton"/>
    <property type="evidence" value="ECO:0007669"/>
    <property type="project" value="TreeGrafter"/>
</dbReference>
<dbReference type="Gene3D" id="3.40.850.10">
    <property type="entry name" value="Kinesin motor domain"/>
    <property type="match status" value="1"/>
</dbReference>
<dbReference type="GO" id="GO:0005524">
    <property type="term" value="F:ATP binding"/>
    <property type="evidence" value="ECO:0007669"/>
    <property type="project" value="UniProtKB-UniRule"/>
</dbReference>
<evidence type="ECO:0000259" key="8">
    <source>
        <dbReference type="PROSITE" id="PS50067"/>
    </source>
</evidence>
<organism evidence="9 10">
    <name type="scientific">Trichobilharzia regenti</name>
    <name type="common">Nasal bird schistosome</name>
    <dbReference type="NCBI Taxonomy" id="157069"/>
    <lineage>
        <taxon>Eukaryota</taxon>
        <taxon>Metazoa</taxon>
        <taxon>Spiralia</taxon>
        <taxon>Lophotrochozoa</taxon>
        <taxon>Platyhelminthes</taxon>
        <taxon>Trematoda</taxon>
        <taxon>Digenea</taxon>
        <taxon>Strigeidida</taxon>
        <taxon>Schistosomatoidea</taxon>
        <taxon>Schistosomatidae</taxon>
        <taxon>Trichobilharzia</taxon>
    </lineage>
</organism>
<dbReference type="InterPro" id="IPR027640">
    <property type="entry name" value="Kinesin-like_fam"/>
</dbReference>
<evidence type="ECO:0000256" key="6">
    <source>
        <dbReference type="SAM" id="Coils"/>
    </source>
</evidence>
<proteinExistence type="inferred from homology"/>
<evidence type="ECO:0000256" key="7">
    <source>
        <dbReference type="SAM" id="Phobius"/>
    </source>
</evidence>
<accession>A0AA85J5L1</accession>
<name>A0AA85J5L1_TRIRE</name>
<keyword evidence="4" id="KW-0963">Cytoplasm</keyword>
<dbReference type="PANTHER" id="PTHR47972:SF28">
    <property type="entry name" value="KINESIN-LIKE PROTEIN KLP-3"/>
    <property type="match status" value="1"/>
</dbReference>
<keyword evidence="7" id="KW-0472">Membrane</keyword>
<dbReference type="GO" id="GO:0003777">
    <property type="term" value="F:microtubule motor activity"/>
    <property type="evidence" value="ECO:0007669"/>
    <property type="project" value="InterPro"/>
</dbReference>
<evidence type="ECO:0000313" key="10">
    <source>
        <dbReference type="WBParaSite" id="TREG1_131720.1"/>
    </source>
</evidence>
<dbReference type="GO" id="GO:0008017">
    <property type="term" value="F:microtubule binding"/>
    <property type="evidence" value="ECO:0007669"/>
    <property type="project" value="InterPro"/>
</dbReference>
<feature type="transmembrane region" description="Helical" evidence="7">
    <location>
        <begin position="12"/>
        <end position="40"/>
    </location>
</feature>
<keyword evidence="6" id="KW-0175">Coiled coil</keyword>
<evidence type="ECO:0000256" key="1">
    <source>
        <dbReference type="ARBA" id="ARBA00004245"/>
    </source>
</evidence>
<keyword evidence="2 5" id="KW-0547">Nucleotide-binding</keyword>
<dbReference type="AlphaFoldDB" id="A0AA85J5L1"/>
<protein>
    <submittedName>
        <fullName evidence="10">Kinesin motor domain-containing protein</fullName>
    </submittedName>
</protein>
<dbReference type="InterPro" id="IPR036961">
    <property type="entry name" value="Kinesin_motor_dom_sf"/>
</dbReference>
<dbReference type="GO" id="GO:0007018">
    <property type="term" value="P:microtubule-based movement"/>
    <property type="evidence" value="ECO:0007669"/>
    <property type="project" value="InterPro"/>
</dbReference>
<evidence type="ECO:0000256" key="2">
    <source>
        <dbReference type="ARBA" id="ARBA00022741"/>
    </source>
</evidence>
<dbReference type="PROSITE" id="PS50067">
    <property type="entry name" value="KINESIN_MOTOR_2"/>
    <property type="match status" value="1"/>
</dbReference>
<dbReference type="Proteomes" id="UP000050795">
    <property type="component" value="Unassembled WGS sequence"/>
</dbReference>
<evidence type="ECO:0000256" key="4">
    <source>
        <dbReference type="ARBA" id="ARBA00023212"/>
    </source>
</evidence>
<dbReference type="InterPro" id="IPR001752">
    <property type="entry name" value="Kinesin_motor_dom"/>
</dbReference>
<feature type="coiled-coil region" evidence="6">
    <location>
        <begin position="265"/>
        <end position="299"/>
    </location>
</feature>
<evidence type="ECO:0000256" key="3">
    <source>
        <dbReference type="ARBA" id="ARBA00022840"/>
    </source>
</evidence>
<keyword evidence="4" id="KW-0206">Cytoskeleton</keyword>
<dbReference type="PANTHER" id="PTHR47972">
    <property type="entry name" value="KINESIN-LIKE PROTEIN KLP-3"/>
    <property type="match status" value="1"/>
</dbReference>
<dbReference type="SUPFAM" id="SSF52540">
    <property type="entry name" value="P-loop containing nucleoside triphosphate hydrolases"/>
    <property type="match status" value="1"/>
</dbReference>
<reference evidence="9" key="1">
    <citation type="submission" date="2022-06" db="EMBL/GenBank/DDBJ databases">
        <authorList>
            <person name="Berger JAMES D."/>
            <person name="Berger JAMES D."/>
        </authorList>
    </citation>
    <scope>NUCLEOTIDE SEQUENCE [LARGE SCALE GENOMIC DNA]</scope>
</reference>
<feature type="domain" description="Kinesin motor" evidence="8">
    <location>
        <begin position="361"/>
        <end position="702"/>
    </location>
</feature>
<feature type="binding site" evidence="5">
    <location>
        <begin position="455"/>
        <end position="462"/>
    </location>
    <ligand>
        <name>ATP</name>
        <dbReference type="ChEBI" id="CHEBI:30616"/>
    </ligand>
</feature>
<keyword evidence="3 5" id="KW-0067">ATP-binding</keyword>
<dbReference type="InterPro" id="IPR027417">
    <property type="entry name" value="P-loop_NTPase"/>
</dbReference>
<keyword evidence="9" id="KW-1185">Reference proteome</keyword>
<dbReference type="WBParaSite" id="TREG1_131720.1">
    <property type="protein sequence ID" value="TREG1_131720.1"/>
    <property type="gene ID" value="TREG1_131720"/>
</dbReference>
<comment type="similarity">
    <text evidence="5">Belongs to the TRAFAC class myosin-kinesin ATPase superfamily. Kinesin family.</text>
</comment>
<sequence length="712" mass="81924">MKQHVLQSEDYLYTTIANIITVIIILILITVAVVVVVIIVEKTNVKKSAQEVGKIEHYYYYNLFSKSPCHICTSQNDVYKKSTPKYTPLTVNILSNDDRINSVSCQLSESHPNMNKQFQGKHQYQLNFQITTNNNNNNNNTGKLDSLPSSDLVSVTDQQFNDSVLSLSPSPKFSDMINSGDNKSHLNDTNNNGYPVKNFTNKLELIQSLKTEISRLKQANLHLAIEIDHLDYESKTLHYHLNNQGEKNHHLIKENMEYILRVTENQSLQQTVSKMKQQLNELLHRINTLRYERREFRAECVRSEYETRQLVDEISRLELSRNKNLEQLEYLRGKIEQMEVFHEDMIKHKHWIKTWQEISGIMKVIVRIKSSMGEYQTADSFSKFPVETGCLVITNHDKLNIYANRRHKASSTEMCTFEFNKILLPNTSQCEVYFTVSSQIHRLLDGYNVTLLCYGVCASGKTHTCCGTPNDPGIASLAVSELITLAKNRSMHNIRIYASFIEIYNEHTYCMLSKQPINLKDTGDIIHIEGQIEQYIKSAHDFNTLLFQIISERKKSLIQSSNYYSSRSHFFIFIKLVLEKCENQITSEYLSTLIIGDLANYTLANRKIPSSGNNNYNNNTLIKQENYHIQKSVVMLTNILHGLRKQNAFSVYRGSKLTELLKPCFNGDSYLTLILNITDNPSEAYFTNAILEVGKSLMCANLSRPIKHNKAI</sequence>
<keyword evidence="5" id="KW-0505">Motor protein</keyword>
<keyword evidence="7" id="KW-1133">Transmembrane helix</keyword>
<evidence type="ECO:0000313" key="9">
    <source>
        <dbReference type="Proteomes" id="UP000050795"/>
    </source>
</evidence>
<dbReference type="SMART" id="SM00129">
    <property type="entry name" value="KISc"/>
    <property type="match status" value="1"/>
</dbReference>
<evidence type="ECO:0000256" key="5">
    <source>
        <dbReference type="PROSITE-ProRule" id="PRU00283"/>
    </source>
</evidence>
<keyword evidence="7" id="KW-0812">Transmembrane</keyword>
<reference evidence="10" key="2">
    <citation type="submission" date="2023-11" db="UniProtKB">
        <authorList>
            <consortium name="WormBaseParasite"/>
        </authorList>
    </citation>
    <scope>IDENTIFICATION</scope>
</reference>